<dbReference type="EMBL" id="BMIY01000004">
    <property type="protein sequence ID" value="GGG54501.1"/>
    <property type="molecule type" value="Genomic_DNA"/>
</dbReference>
<keyword evidence="2" id="KW-0805">Transcription regulation</keyword>
<evidence type="ECO:0000313" key="8">
    <source>
        <dbReference type="EMBL" id="GGG54501.1"/>
    </source>
</evidence>
<feature type="domain" description="RNA polymerase sigma-70 region 4" evidence="7">
    <location>
        <begin position="156"/>
        <end position="204"/>
    </location>
</feature>
<dbReference type="CDD" id="cd06171">
    <property type="entry name" value="Sigma70_r4"/>
    <property type="match status" value="1"/>
</dbReference>
<reference evidence="8" key="2">
    <citation type="submission" date="2020-09" db="EMBL/GenBank/DDBJ databases">
        <authorList>
            <person name="Sun Q."/>
            <person name="Zhou Y."/>
        </authorList>
    </citation>
    <scope>NUCLEOTIDE SEQUENCE</scope>
    <source>
        <strain evidence="8">CGMCC 1.15425</strain>
    </source>
</reference>
<comment type="caution">
    <text evidence="8">The sequence shown here is derived from an EMBL/GenBank/DDBJ whole genome shotgun (WGS) entry which is preliminary data.</text>
</comment>
<comment type="similarity">
    <text evidence="1">Belongs to the sigma-70 factor family. ECF subfamily.</text>
</comment>
<keyword evidence="9" id="KW-1185">Reference proteome</keyword>
<keyword evidence="3" id="KW-0731">Sigma factor</keyword>
<protein>
    <submittedName>
        <fullName evidence="8">RNA polymerase sigma factor</fullName>
    </submittedName>
</protein>
<evidence type="ECO:0000256" key="2">
    <source>
        <dbReference type="ARBA" id="ARBA00023015"/>
    </source>
</evidence>
<dbReference type="InterPro" id="IPR013325">
    <property type="entry name" value="RNA_pol_sigma_r2"/>
</dbReference>
<evidence type="ECO:0000256" key="3">
    <source>
        <dbReference type="ARBA" id="ARBA00023082"/>
    </source>
</evidence>
<dbReference type="SUPFAM" id="SSF88946">
    <property type="entry name" value="Sigma2 domain of RNA polymerase sigma factors"/>
    <property type="match status" value="1"/>
</dbReference>
<dbReference type="NCBIfam" id="TIGR02937">
    <property type="entry name" value="sigma70-ECF"/>
    <property type="match status" value="1"/>
</dbReference>
<gene>
    <name evidence="8" type="primary">rpoE4</name>
    <name evidence="8" type="ORF">GCM10011403_09600</name>
</gene>
<keyword evidence="5" id="KW-0804">Transcription</keyword>
<dbReference type="Pfam" id="PF04542">
    <property type="entry name" value="Sigma70_r2"/>
    <property type="match status" value="1"/>
</dbReference>
<name>A0A917GR54_9GAMM</name>
<dbReference type="InterPro" id="IPR007630">
    <property type="entry name" value="RNA_pol_sigma70_r4"/>
</dbReference>
<organism evidence="8 9">
    <name type="scientific">Pseudohongiella nitratireducens</name>
    <dbReference type="NCBI Taxonomy" id="1768907"/>
    <lineage>
        <taxon>Bacteria</taxon>
        <taxon>Pseudomonadati</taxon>
        <taxon>Pseudomonadota</taxon>
        <taxon>Gammaproteobacteria</taxon>
        <taxon>Pseudomonadales</taxon>
        <taxon>Pseudohongiellaceae</taxon>
        <taxon>Pseudohongiella</taxon>
    </lineage>
</organism>
<feature type="domain" description="RNA polymerase sigma-70 region 2" evidence="6">
    <location>
        <begin position="49"/>
        <end position="114"/>
    </location>
</feature>
<evidence type="ECO:0000256" key="1">
    <source>
        <dbReference type="ARBA" id="ARBA00010641"/>
    </source>
</evidence>
<dbReference type="InterPro" id="IPR014284">
    <property type="entry name" value="RNA_pol_sigma-70_dom"/>
</dbReference>
<dbReference type="GO" id="GO:0006352">
    <property type="term" value="P:DNA-templated transcription initiation"/>
    <property type="evidence" value="ECO:0007669"/>
    <property type="project" value="InterPro"/>
</dbReference>
<dbReference type="SUPFAM" id="SSF88659">
    <property type="entry name" value="Sigma3 and sigma4 domains of RNA polymerase sigma factors"/>
    <property type="match status" value="1"/>
</dbReference>
<dbReference type="AlphaFoldDB" id="A0A917GR54"/>
<evidence type="ECO:0000259" key="6">
    <source>
        <dbReference type="Pfam" id="PF04542"/>
    </source>
</evidence>
<dbReference type="InterPro" id="IPR013324">
    <property type="entry name" value="RNA_pol_sigma_r3/r4-like"/>
</dbReference>
<proteinExistence type="inferred from homology"/>
<evidence type="ECO:0000259" key="7">
    <source>
        <dbReference type="Pfam" id="PF04545"/>
    </source>
</evidence>
<accession>A0A917GR54</accession>
<dbReference type="PANTHER" id="PTHR43133">
    <property type="entry name" value="RNA POLYMERASE ECF-TYPE SIGMA FACTO"/>
    <property type="match status" value="1"/>
</dbReference>
<sequence length="211" mass="24328">MHAERAIRLPKAGHPIKFNRMSDDPCKTELASWLELVGIERDKSAFTDLFRYFAPRIYHISLSKFGSETLANDVVQETMTNIWRKAHLFDSAKGQATTWVYTIMRNVSFDMLRRISANKEDNLSDDLWGHIDNAEEDSSLEPFRDHLADRELQNGIDNLPDDQKQVVESMFYQDLSQSQIAEKLGIPLGTVKSRLRLAMTKLKHHIGEKHD</sequence>
<dbReference type="GO" id="GO:0003677">
    <property type="term" value="F:DNA binding"/>
    <property type="evidence" value="ECO:0007669"/>
    <property type="project" value="UniProtKB-KW"/>
</dbReference>
<dbReference type="InterPro" id="IPR039425">
    <property type="entry name" value="RNA_pol_sigma-70-like"/>
</dbReference>
<dbReference type="InterPro" id="IPR007627">
    <property type="entry name" value="RNA_pol_sigma70_r2"/>
</dbReference>
<reference evidence="8" key="1">
    <citation type="journal article" date="2014" name="Int. J. Syst. Evol. Microbiol.">
        <title>Complete genome sequence of Corynebacterium casei LMG S-19264T (=DSM 44701T), isolated from a smear-ripened cheese.</title>
        <authorList>
            <consortium name="US DOE Joint Genome Institute (JGI-PGF)"/>
            <person name="Walter F."/>
            <person name="Albersmeier A."/>
            <person name="Kalinowski J."/>
            <person name="Ruckert C."/>
        </authorList>
    </citation>
    <scope>NUCLEOTIDE SEQUENCE</scope>
    <source>
        <strain evidence="8">CGMCC 1.15425</strain>
    </source>
</reference>
<evidence type="ECO:0000256" key="4">
    <source>
        <dbReference type="ARBA" id="ARBA00023125"/>
    </source>
</evidence>
<dbReference type="Gene3D" id="1.10.10.10">
    <property type="entry name" value="Winged helix-like DNA-binding domain superfamily/Winged helix DNA-binding domain"/>
    <property type="match status" value="1"/>
</dbReference>
<dbReference type="GO" id="GO:0016987">
    <property type="term" value="F:sigma factor activity"/>
    <property type="evidence" value="ECO:0007669"/>
    <property type="project" value="UniProtKB-KW"/>
</dbReference>
<dbReference type="Pfam" id="PF04545">
    <property type="entry name" value="Sigma70_r4"/>
    <property type="match status" value="1"/>
</dbReference>
<dbReference type="RefSeq" id="WP_229694607.1">
    <property type="nucleotide sequence ID" value="NZ_BMIY01000004.1"/>
</dbReference>
<dbReference type="Proteomes" id="UP000627715">
    <property type="component" value="Unassembled WGS sequence"/>
</dbReference>
<keyword evidence="4" id="KW-0238">DNA-binding</keyword>
<dbReference type="Gene3D" id="1.10.1740.10">
    <property type="match status" value="1"/>
</dbReference>
<dbReference type="PANTHER" id="PTHR43133:SF62">
    <property type="entry name" value="RNA POLYMERASE SIGMA FACTOR SIGZ"/>
    <property type="match status" value="1"/>
</dbReference>
<dbReference type="InterPro" id="IPR036388">
    <property type="entry name" value="WH-like_DNA-bd_sf"/>
</dbReference>
<evidence type="ECO:0000256" key="5">
    <source>
        <dbReference type="ARBA" id="ARBA00023163"/>
    </source>
</evidence>
<evidence type="ECO:0000313" key="9">
    <source>
        <dbReference type="Proteomes" id="UP000627715"/>
    </source>
</evidence>